<accession>A0ABX2TJ82</accession>
<reference evidence="1 2" key="1">
    <citation type="submission" date="2020-05" db="EMBL/GenBank/DDBJ databases">
        <title>Azospirillum oleiclasticum sp. nov, a nitrogen-fixing and heavy crude oil-emulsifying bacterium isolated from the crude oil of Yumen Oilfield.</title>
        <authorList>
            <person name="Wu D."/>
            <person name="Cai M."/>
            <person name="Zhang X."/>
        </authorList>
    </citation>
    <scope>NUCLEOTIDE SEQUENCE [LARGE SCALE GENOMIC DNA]</scope>
    <source>
        <strain evidence="1 2">ROY-1-1-2</strain>
    </source>
</reference>
<comment type="caution">
    <text evidence="1">The sequence shown here is derived from an EMBL/GenBank/DDBJ whole genome shotgun (WGS) entry which is preliminary data.</text>
</comment>
<dbReference type="RefSeq" id="WP_180286181.1">
    <property type="nucleotide sequence ID" value="NZ_JABFDB010000040.1"/>
</dbReference>
<gene>
    <name evidence="1" type="ORF">HND93_32270</name>
</gene>
<proteinExistence type="predicted"/>
<evidence type="ECO:0000313" key="2">
    <source>
        <dbReference type="Proteomes" id="UP000584642"/>
    </source>
</evidence>
<organism evidence="1 2">
    <name type="scientific">Azospirillum oleiclasticum</name>
    <dbReference type="NCBI Taxonomy" id="2735135"/>
    <lineage>
        <taxon>Bacteria</taxon>
        <taxon>Pseudomonadati</taxon>
        <taxon>Pseudomonadota</taxon>
        <taxon>Alphaproteobacteria</taxon>
        <taxon>Rhodospirillales</taxon>
        <taxon>Azospirillaceae</taxon>
        <taxon>Azospirillum</taxon>
    </lineage>
</organism>
<protein>
    <submittedName>
        <fullName evidence="1">Uncharacterized protein</fullName>
    </submittedName>
</protein>
<evidence type="ECO:0000313" key="1">
    <source>
        <dbReference type="EMBL" id="NYZ24404.1"/>
    </source>
</evidence>
<sequence>MITDLPFGPTADTLLETLFATAPDAVRRLSLLHPAFAPEAARAMGVPADASLGDMARAADLPLEVVLTAARGEIRVPELCGCHGKGGGCG</sequence>
<name>A0ABX2TJ82_9PROT</name>
<dbReference type="EMBL" id="JABFDB010000040">
    <property type="protein sequence ID" value="NYZ24404.1"/>
    <property type="molecule type" value="Genomic_DNA"/>
</dbReference>
<dbReference type="Proteomes" id="UP000584642">
    <property type="component" value="Unassembled WGS sequence"/>
</dbReference>
<keyword evidence="2" id="KW-1185">Reference proteome</keyword>